<keyword evidence="3" id="KW-1185">Reference proteome</keyword>
<dbReference type="Pfam" id="PF06172">
    <property type="entry name" value="Cupin_5"/>
    <property type="match status" value="1"/>
</dbReference>
<dbReference type="InterPro" id="IPR014710">
    <property type="entry name" value="RmlC-like_jellyroll"/>
</dbReference>
<dbReference type="InterPro" id="IPR009327">
    <property type="entry name" value="Cupin_DUF985"/>
</dbReference>
<proteinExistence type="predicted"/>
<dbReference type="AlphaFoldDB" id="A0A3N4PPL7"/>
<evidence type="ECO:0000313" key="2">
    <source>
        <dbReference type="EMBL" id="RPE09685.1"/>
    </source>
</evidence>
<name>A0A3N4PPL7_9BACT</name>
<organism evidence="2 3">
    <name type="scientific">Chitinophaga lutea</name>
    <dbReference type="NCBI Taxonomy" id="2488634"/>
    <lineage>
        <taxon>Bacteria</taxon>
        <taxon>Pseudomonadati</taxon>
        <taxon>Bacteroidota</taxon>
        <taxon>Chitinophagia</taxon>
        <taxon>Chitinophagales</taxon>
        <taxon>Chitinophagaceae</taxon>
        <taxon>Chitinophaga</taxon>
    </lineage>
</organism>
<dbReference type="PANTHER" id="PTHR33387:SF3">
    <property type="entry name" value="DUF985 DOMAIN-CONTAINING PROTEIN"/>
    <property type="match status" value="1"/>
</dbReference>
<dbReference type="InterPro" id="IPR011051">
    <property type="entry name" value="RmlC_Cupin_sf"/>
</dbReference>
<dbReference type="Proteomes" id="UP000278351">
    <property type="component" value="Unassembled WGS sequence"/>
</dbReference>
<comment type="caution">
    <text evidence="2">The sequence shown here is derived from an EMBL/GenBank/DDBJ whole genome shotgun (WGS) entry which is preliminary data.</text>
</comment>
<evidence type="ECO:0000259" key="1">
    <source>
        <dbReference type="Pfam" id="PF06172"/>
    </source>
</evidence>
<evidence type="ECO:0000313" key="3">
    <source>
        <dbReference type="Proteomes" id="UP000278351"/>
    </source>
</evidence>
<sequence length="168" mass="18565">MKITAEYWRQALQLTQHVEGGSFCETYRAPLIIAQDALPDTFAGARPASTAIYFLLEDGDFSAFHRIAADEMWHFYDGQTLHIYEIKPDGSLHVHRLGRDVAQGEQLQVVIPAGSWFASSVEETGGFALTGCTVAPGFDFADFELAGREELSQQYPQHAGLIALLTRS</sequence>
<dbReference type="OrthoDB" id="9798288at2"/>
<dbReference type="InterPro" id="IPR039935">
    <property type="entry name" value="YML079W-like"/>
</dbReference>
<feature type="domain" description="DUF985" evidence="1">
    <location>
        <begin position="7"/>
        <end position="146"/>
    </location>
</feature>
<dbReference type="EMBL" id="RPDH01000002">
    <property type="protein sequence ID" value="RPE09685.1"/>
    <property type="molecule type" value="Genomic_DNA"/>
</dbReference>
<reference evidence="2 3" key="1">
    <citation type="submission" date="2018-11" db="EMBL/GenBank/DDBJ databases">
        <title>Chitinophaga lutea sp.nov., isolate from arsenic contaminated soil.</title>
        <authorList>
            <person name="Zong Y."/>
        </authorList>
    </citation>
    <scope>NUCLEOTIDE SEQUENCE [LARGE SCALE GENOMIC DNA]</scope>
    <source>
        <strain evidence="2 3">ZY74</strain>
    </source>
</reference>
<protein>
    <submittedName>
        <fullName evidence="2">Cupin domain-containing protein</fullName>
    </submittedName>
</protein>
<gene>
    <name evidence="2" type="ORF">EGT74_22180</name>
</gene>
<dbReference type="SUPFAM" id="SSF51182">
    <property type="entry name" value="RmlC-like cupins"/>
    <property type="match status" value="1"/>
</dbReference>
<dbReference type="PANTHER" id="PTHR33387">
    <property type="entry name" value="RMLC-LIKE JELLY ROLL FOLD PROTEIN"/>
    <property type="match status" value="1"/>
</dbReference>
<dbReference type="RefSeq" id="WP_123848666.1">
    <property type="nucleotide sequence ID" value="NZ_RPDH01000002.1"/>
</dbReference>
<accession>A0A3N4PPL7</accession>
<dbReference type="Gene3D" id="2.60.120.10">
    <property type="entry name" value="Jelly Rolls"/>
    <property type="match status" value="1"/>
</dbReference>
<dbReference type="CDD" id="cd06121">
    <property type="entry name" value="cupin_YML079wp"/>
    <property type="match status" value="1"/>
</dbReference>